<dbReference type="InterPro" id="IPR052698">
    <property type="entry name" value="MoCofactor_Util/Proc"/>
</dbReference>
<keyword evidence="4" id="KW-1185">Reference proteome</keyword>
<protein>
    <recommendedName>
        <fullName evidence="5">Xanthine dehydrogenase accessory factor</fullName>
    </recommendedName>
</protein>
<dbReference type="Pfam" id="PF02625">
    <property type="entry name" value="XdhC_CoxI"/>
    <property type="match status" value="1"/>
</dbReference>
<dbReference type="Gene3D" id="3.40.50.720">
    <property type="entry name" value="NAD(P)-binding Rossmann-like Domain"/>
    <property type="match status" value="1"/>
</dbReference>
<dbReference type="Pfam" id="PF13478">
    <property type="entry name" value="XdhC_C"/>
    <property type="match status" value="1"/>
</dbReference>
<name>A0AA37F9P6_9ARCH</name>
<gene>
    <name evidence="3" type="ORF">GCM10007108_05970</name>
</gene>
<reference evidence="3" key="2">
    <citation type="submission" date="2022-09" db="EMBL/GenBank/DDBJ databases">
        <authorList>
            <person name="Sun Q."/>
            <person name="Ohkuma M."/>
        </authorList>
    </citation>
    <scope>NUCLEOTIDE SEQUENCE</scope>
    <source>
        <strain evidence="3">JCM 13583</strain>
    </source>
</reference>
<dbReference type="RefSeq" id="WP_188680182.1">
    <property type="nucleotide sequence ID" value="NZ_BMNY01000001.1"/>
</dbReference>
<proteinExistence type="predicted"/>
<reference evidence="3" key="1">
    <citation type="journal article" date="2014" name="Int. J. Syst. Evol. Microbiol.">
        <title>Complete genome sequence of Corynebacterium casei LMG S-19264T (=DSM 44701T), isolated from a smear-ripened cheese.</title>
        <authorList>
            <consortium name="US DOE Joint Genome Institute (JGI-PGF)"/>
            <person name="Walter F."/>
            <person name="Albersmeier A."/>
            <person name="Kalinowski J."/>
            <person name="Ruckert C."/>
        </authorList>
    </citation>
    <scope>NUCLEOTIDE SEQUENCE</scope>
    <source>
        <strain evidence="3">JCM 13583</strain>
    </source>
</reference>
<dbReference type="Proteomes" id="UP000632195">
    <property type="component" value="Unassembled WGS sequence"/>
</dbReference>
<dbReference type="InterPro" id="IPR027051">
    <property type="entry name" value="XdhC_Rossmann_dom"/>
</dbReference>
<evidence type="ECO:0000259" key="1">
    <source>
        <dbReference type="Pfam" id="PF02625"/>
    </source>
</evidence>
<dbReference type="PANTHER" id="PTHR30388:SF6">
    <property type="entry name" value="XANTHINE DEHYDROGENASE SUBUNIT A-RELATED"/>
    <property type="match status" value="1"/>
</dbReference>
<feature type="domain" description="XdhC Rossmann" evidence="2">
    <location>
        <begin position="130"/>
        <end position="261"/>
    </location>
</feature>
<evidence type="ECO:0000313" key="4">
    <source>
        <dbReference type="Proteomes" id="UP000632195"/>
    </source>
</evidence>
<comment type="caution">
    <text evidence="3">The sequence shown here is derived from an EMBL/GenBank/DDBJ whole genome shotgun (WGS) entry which is preliminary data.</text>
</comment>
<feature type="domain" description="XdhC- CoxI" evidence="1">
    <location>
        <begin position="14"/>
        <end position="80"/>
    </location>
</feature>
<dbReference type="InterPro" id="IPR003777">
    <property type="entry name" value="XdhC_CoxI"/>
</dbReference>
<dbReference type="PANTHER" id="PTHR30388">
    <property type="entry name" value="ALDEHYDE OXIDOREDUCTASE MOLYBDENUM COFACTOR ASSEMBLY PROTEIN"/>
    <property type="match status" value="1"/>
</dbReference>
<evidence type="ECO:0000259" key="2">
    <source>
        <dbReference type="Pfam" id="PF13478"/>
    </source>
</evidence>
<evidence type="ECO:0008006" key="5">
    <source>
        <dbReference type="Google" id="ProtNLM"/>
    </source>
</evidence>
<dbReference type="EMBL" id="BMNY01000001">
    <property type="protein sequence ID" value="GGM70729.1"/>
    <property type="molecule type" value="Genomic_DNA"/>
</dbReference>
<organism evidence="3 4">
    <name type="scientific">Thermogymnomonas acidicola</name>
    <dbReference type="NCBI Taxonomy" id="399579"/>
    <lineage>
        <taxon>Archaea</taxon>
        <taxon>Methanobacteriati</taxon>
        <taxon>Thermoplasmatota</taxon>
        <taxon>Thermoplasmata</taxon>
        <taxon>Thermoplasmatales</taxon>
        <taxon>Thermogymnomonas</taxon>
    </lineage>
</organism>
<dbReference type="AlphaFoldDB" id="A0AA37F9P6"/>
<accession>A0AA37F9P6</accession>
<evidence type="ECO:0000313" key="3">
    <source>
        <dbReference type="EMBL" id="GGM70729.1"/>
    </source>
</evidence>
<sequence>MDSAEFAGILSDMVKRGDRFVVATVVATSGSSIAKPGFKEIISESGEIVWGTLGGACPESVIIDESLSVLRKGEPKTIRIHLEKTEAAVQALLRKEENEIYVETFCGGQIEVFLEPYLPRERMIIVAQGGRDDIEDSLVALGKKIGMEVVVFDHAPQLREQPDRLISGLSGELEQFQTSDRDYIVVLTKGERDIQTLKDLSGKKFRYIGLLASRKRVQYDFERLRSLGVGEDFLKRIHAPIGENIGAVTPEEIAVSIIAQIIRVRRAPVKEERMEESPKTSGAC</sequence>